<feature type="compositionally biased region" description="Low complexity" evidence="1">
    <location>
        <begin position="489"/>
        <end position="505"/>
    </location>
</feature>
<dbReference type="AlphaFoldDB" id="A0A4V1C7W5"/>
<reference evidence="2 3" key="1">
    <citation type="journal article" date="2019" name="Mol. Biol. Evol.">
        <title>Blast fungal genomes show frequent chromosomal changes, gene gains and losses, and effector gene turnover.</title>
        <authorList>
            <person name="Gomez Luciano L.B."/>
            <person name="Jason Tsai I."/>
            <person name="Chuma I."/>
            <person name="Tosa Y."/>
            <person name="Chen Y.H."/>
            <person name="Li J.Y."/>
            <person name="Li M.Y."/>
            <person name="Jade Lu M.Y."/>
            <person name="Nakayashiki H."/>
            <person name="Li W.H."/>
        </authorList>
    </citation>
    <scope>NUCLEOTIDE SEQUENCE [LARGE SCALE GENOMIC DNA]</scope>
    <source>
        <strain evidence="2">MZ5-1-6</strain>
    </source>
</reference>
<gene>
    <name evidence="2" type="ORF">PoMZ_06509</name>
</gene>
<dbReference type="Proteomes" id="UP000294847">
    <property type="component" value="Chromosome 6"/>
</dbReference>
<feature type="compositionally biased region" description="Polar residues" evidence="1">
    <location>
        <begin position="64"/>
        <end position="73"/>
    </location>
</feature>
<feature type="region of interest" description="Disordered" evidence="1">
    <location>
        <begin position="546"/>
        <end position="580"/>
    </location>
</feature>
<feature type="compositionally biased region" description="Polar residues" evidence="1">
    <location>
        <begin position="566"/>
        <end position="577"/>
    </location>
</feature>
<feature type="region of interest" description="Disordered" evidence="1">
    <location>
        <begin position="311"/>
        <end position="367"/>
    </location>
</feature>
<name>A0A4V1C7W5_PYROR</name>
<evidence type="ECO:0000313" key="2">
    <source>
        <dbReference type="EMBL" id="QBZ64808.1"/>
    </source>
</evidence>
<accession>A0A4V1C7W5</accession>
<feature type="region of interest" description="Disordered" evidence="1">
    <location>
        <begin position="1"/>
        <end position="88"/>
    </location>
</feature>
<organism evidence="2 3">
    <name type="scientific">Pyricularia oryzae</name>
    <name type="common">Rice blast fungus</name>
    <name type="synonym">Magnaporthe oryzae</name>
    <dbReference type="NCBI Taxonomy" id="318829"/>
    <lineage>
        <taxon>Eukaryota</taxon>
        <taxon>Fungi</taxon>
        <taxon>Dikarya</taxon>
        <taxon>Ascomycota</taxon>
        <taxon>Pezizomycotina</taxon>
        <taxon>Sordariomycetes</taxon>
        <taxon>Sordariomycetidae</taxon>
        <taxon>Magnaporthales</taxon>
        <taxon>Pyriculariaceae</taxon>
        <taxon>Pyricularia</taxon>
    </lineage>
</organism>
<proteinExistence type="predicted"/>
<feature type="compositionally biased region" description="Low complexity" evidence="1">
    <location>
        <begin position="330"/>
        <end position="339"/>
    </location>
</feature>
<feature type="compositionally biased region" description="Low complexity" evidence="1">
    <location>
        <begin position="468"/>
        <end position="479"/>
    </location>
</feature>
<evidence type="ECO:0000313" key="3">
    <source>
        <dbReference type="Proteomes" id="UP000294847"/>
    </source>
</evidence>
<evidence type="ECO:0000256" key="1">
    <source>
        <dbReference type="SAM" id="MobiDB-lite"/>
    </source>
</evidence>
<protein>
    <submittedName>
        <fullName evidence="2">Uncharacterized protein</fullName>
    </submittedName>
</protein>
<sequence length="892" mass="97804">MNEDTDSVVSQSPGGALLENTPARRENNIRQPPSGRPQTPINKRHVSQHRRPVEVEPSPPYSLNERSNNSRRMSVNPFDGGQPSLSGVGPPPAQFAEIRDACYAAQPICFHLQTALHRQAGLTEEAQANYYRDMRSIGDRILAIQLAITSLEQDTFTERSRTASAVATLRSQLESAVHDGDQLRHQVRMLQTELSAYEDASIMPHRVRGNGAPINGSHPAYSQVVGDLRRRADQEFKLSPLKLSSSTRYAYTALKFANKPQHMPVRHPGTLANPVTPGRHLGGRYAGSVRGTSYRGRVGSVRGRLAGDHMAGRQPSISVHNHSHHGSFNSQNSSSTDGFSSGGGMPLLTMQPHSSVVGDGLGSPTRRPSQLALENLRTSAYGDHASKHSSTMHSRQSDVPIMGPTPHQVAKSQAQVRAMGQYGYGKSTHHGHGDGDSSDGGNYWAAEDGGSPIPLLKTELGLRSTSDIRPPGAIGGRPPSADGGDIDAPSPGGNSSLHPSSSASNIKPRKQSPQPFRGQITPQLQEGPAAAMHQAKEVPLRKETLQLHTQQSSPAYPAGQGGQQQVTRNRQASGPTREQQQMQLQLFEQAGANKSVAMFEGEPEEDGLILDAVGKEWRKEFDQVYTYVIGWVRSNCNKVSVVNDAQIPRKYPRLWEYMLELTYPDHMKNAASHVQFLLSDPEVRCYFICRMLVQFLIFHVFSIDAWMADDPSRTGTSGQLRGPAKHKLAMLIRMRDGLGDSATPEQRRRVQTGQAECVVEMLSHPDWPSVRQQRVSDIVHRFKEMAGPLMREDADRALASHDLYGIAVNAIETSARVLSARLNFVFGFSDCGVKFSDQMHYAINAANIGGVKLQQQQWRVMCVVTPNMTIRDDGGPSTQLRNIAKAKVMVMP</sequence>
<feature type="region of interest" description="Disordered" evidence="1">
    <location>
        <begin position="464"/>
        <end position="521"/>
    </location>
</feature>
<dbReference type="EMBL" id="CP034209">
    <property type="protein sequence ID" value="QBZ64808.1"/>
    <property type="molecule type" value="Genomic_DNA"/>
</dbReference>
<feature type="region of interest" description="Disordered" evidence="1">
    <location>
        <begin position="382"/>
        <end position="447"/>
    </location>
</feature>